<protein>
    <submittedName>
        <fullName evidence="4">Uncharacterized protein</fullName>
    </submittedName>
</protein>
<proteinExistence type="predicted"/>
<organism evidence="4 5">
    <name type="scientific">Luteibacter rhizovicinus DSM 16549</name>
    <dbReference type="NCBI Taxonomy" id="1440763"/>
    <lineage>
        <taxon>Bacteria</taxon>
        <taxon>Pseudomonadati</taxon>
        <taxon>Pseudomonadota</taxon>
        <taxon>Gammaproteobacteria</taxon>
        <taxon>Lysobacterales</taxon>
        <taxon>Rhodanobacteraceae</taxon>
        <taxon>Luteibacter</taxon>
    </lineage>
</organism>
<dbReference type="Gene3D" id="3.40.50.300">
    <property type="entry name" value="P-loop containing nucleotide triphosphate hydrolases"/>
    <property type="match status" value="1"/>
</dbReference>
<dbReference type="EMBL" id="CP017480">
    <property type="protein sequence ID" value="APG05046.1"/>
    <property type="molecule type" value="Genomic_DNA"/>
</dbReference>
<dbReference type="InterPro" id="IPR003439">
    <property type="entry name" value="ABC_transporter-like_ATP-bd"/>
</dbReference>
<keyword evidence="2" id="KW-0547">Nucleotide-binding</keyword>
<gene>
    <name evidence="4" type="ORF">BJI69_14845</name>
</gene>
<dbReference type="Proteomes" id="UP000182987">
    <property type="component" value="Chromosome"/>
</dbReference>
<accession>A0A0G9HE88</accession>
<evidence type="ECO:0000256" key="1">
    <source>
        <dbReference type="ARBA" id="ARBA00022448"/>
    </source>
</evidence>
<dbReference type="Pfam" id="PF00005">
    <property type="entry name" value="ABC_tran"/>
    <property type="match status" value="1"/>
</dbReference>
<keyword evidence="3" id="KW-0067">ATP-binding</keyword>
<dbReference type="AlphaFoldDB" id="A0A0G9HE88"/>
<dbReference type="PATRIC" id="fig|1440763.5.peg.1271"/>
<dbReference type="OrthoDB" id="9802264at2"/>
<dbReference type="InterPro" id="IPR017911">
    <property type="entry name" value="MacB-like_ATP-bd"/>
</dbReference>
<dbReference type="SUPFAM" id="SSF52540">
    <property type="entry name" value="P-loop containing nucleoside triphosphate hydrolases"/>
    <property type="match status" value="1"/>
</dbReference>
<dbReference type="InterPro" id="IPR027417">
    <property type="entry name" value="P-loop_NTPase"/>
</dbReference>
<dbReference type="PANTHER" id="PTHR24220:SF611">
    <property type="entry name" value="ATP-BINDING COMPONENT OF ABC TRANSPORTER-RELATED"/>
    <property type="match status" value="1"/>
</dbReference>
<dbReference type="GO" id="GO:0016887">
    <property type="term" value="F:ATP hydrolysis activity"/>
    <property type="evidence" value="ECO:0007669"/>
    <property type="project" value="InterPro"/>
</dbReference>
<dbReference type="PROSITE" id="PS00211">
    <property type="entry name" value="ABC_TRANSPORTER_1"/>
    <property type="match status" value="1"/>
</dbReference>
<dbReference type="GO" id="GO:0005524">
    <property type="term" value="F:ATP binding"/>
    <property type="evidence" value="ECO:0007669"/>
    <property type="project" value="UniProtKB-KW"/>
</dbReference>
<dbReference type="PANTHER" id="PTHR24220">
    <property type="entry name" value="IMPORT ATP-BINDING PROTEIN"/>
    <property type="match status" value="1"/>
</dbReference>
<dbReference type="STRING" id="1440763.BJI69_14845"/>
<dbReference type="InterPro" id="IPR003593">
    <property type="entry name" value="AAA+_ATPase"/>
</dbReference>
<evidence type="ECO:0000313" key="5">
    <source>
        <dbReference type="Proteomes" id="UP000182987"/>
    </source>
</evidence>
<dbReference type="InterPro" id="IPR015854">
    <property type="entry name" value="ABC_transpr_LolD-like"/>
</dbReference>
<reference evidence="5" key="1">
    <citation type="submission" date="2016-09" db="EMBL/GenBank/DDBJ databases">
        <authorList>
            <person name="Lysoe E."/>
        </authorList>
    </citation>
    <scope>NUCLEOTIDE SEQUENCE [LARGE SCALE GENOMIC DNA]</scope>
    <source>
        <strain evidence="5">LJ96T</strain>
    </source>
</reference>
<keyword evidence="1" id="KW-0813">Transport</keyword>
<evidence type="ECO:0000256" key="3">
    <source>
        <dbReference type="ARBA" id="ARBA00022840"/>
    </source>
</evidence>
<dbReference type="PROSITE" id="PS50893">
    <property type="entry name" value="ABC_TRANSPORTER_2"/>
    <property type="match status" value="1"/>
</dbReference>
<dbReference type="RefSeq" id="WP_046967102.1">
    <property type="nucleotide sequence ID" value="NZ_CP017480.1"/>
</dbReference>
<dbReference type="InterPro" id="IPR017871">
    <property type="entry name" value="ABC_transporter-like_CS"/>
</dbReference>
<name>A0A0G9HE88_9GAMM</name>
<dbReference type="KEGG" id="lrz:BJI69_14845"/>
<evidence type="ECO:0000256" key="2">
    <source>
        <dbReference type="ARBA" id="ARBA00022741"/>
    </source>
</evidence>
<dbReference type="SMART" id="SM00382">
    <property type="entry name" value="AAA"/>
    <property type="match status" value="1"/>
</dbReference>
<dbReference type="GO" id="GO:0005886">
    <property type="term" value="C:plasma membrane"/>
    <property type="evidence" value="ECO:0007669"/>
    <property type="project" value="TreeGrafter"/>
</dbReference>
<evidence type="ECO:0000313" key="4">
    <source>
        <dbReference type="EMBL" id="APG05046.1"/>
    </source>
</evidence>
<keyword evidence="5" id="KW-1185">Reference proteome</keyword>
<dbReference type="GO" id="GO:0022857">
    <property type="term" value="F:transmembrane transporter activity"/>
    <property type="evidence" value="ECO:0007669"/>
    <property type="project" value="TreeGrafter"/>
</dbReference>
<sequence length="238" mass="25750">MIPYTDVPLVSCRGLQFRWPGSDITLTMDDFTVAPGERMFLCGPSGSGKSTLLGLLSGVLHATRGDVTVLGVPFSTLSAERRDRFRAEHLGYVFQQFNLLPFLSPVENVLLGCAWSPTRAARAGATYPARRDEAIRLLDALGLMAQLVERSRTGNLSVGQQQRVAVARALIGGPGLLIADEPTSALDTNNRDVFLRLLLAECTRHGTGVVFVSHDMSLARHFDRAVSLGDCPPSQMVA</sequence>
<dbReference type="CDD" id="cd03255">
    <property type="entry name" value="ABC_MJ0796_LolCDE_FtsE"/>
    <property type="match status" value="1"/>
</dbReference>